<evidence type="ECO:0000256" key="8">
    <source>
        <dbReference type="ARBA" id="ARBA00023136"/>
    </source>
</evidence>
<dbReference type="Proteomes" id="UP000473278">
    <property type="component" value="Unassembled WGS sequence"/>
</dbReference>
<dbReference type="GO" id="GO:0016020">
    <property type="term" value="C:membrane"/>
    <property type="evidence" value="ECO:0007669"/>
    <property type="project" value="UniProtKB-SubCell"/>
</dbReference>
<dbReference type="InterPro" id="IPR036291">
    <property type="entry name" value="NAD(P)-bd_dom_sf"/>
</dbReference>
<dbReference type="PANTHER" id="PTHR24322:SF736">
    <property type="entry name" value="RETINOL DEHYDROGENASE 10"/>
    <property type="match status" value="1"/>
</dbReference>
<evidence type="ECO:0000256" key="9">
    <source>
        <dbReference type="RuleBase" id="RU000363"/>
    </source>
</evidence>
<dbReference type="Pfam" id="PF00106">
    <property type="entry name" value="adh_short"/>
    <property type="match status" value="1"/>
</dbReference>
<dbReference type="EMBL" id="JAALLT010000004">
    <property type="protein sequence ID" value="NGP77645.1"/>
    <property type="molecule type" value="Genomic_DNA"/>
</dbReference>
<gene>
    <name evidence="10" type="ORF">G3570_13435</name>
</gene>
<dbReference type="CDD" id="cd05339">
    <property type="entry name" value="17beta-HSDXI-like_SDR_c"/>
    <property type="match status" value="1"/>
</dbReference>
<dbReference type="InterPro" id="IPR020904">
    <property type="entry name" value="Sc_DH/Rdtase_CS"/>
</dbReference>
<dbReference type="PRINTS" id="PR00080">
    <property type="entry name" value="SDRFAMILY"/>
</dbReference>
<protein>
    <submittedName>
        <fullName evidence="10">SDR family oxidoreductase</fullName>
    </submittedName>
</protein>
<dbReference type="GO" id="GO:0006720">
    <property type="term" value="P:isoprenoid metabolic process"/>
    <property type="evidence" value="ECO:0007669"/>
    <property type="project" value="UniProtKB-ARBA"/>
</dbReference>
<dbReference type="PROSITE" id="PS00061">
    <property type="entry name" value="ADH_SHORT"/>
    <property type="match status" value="1"/>
</dbReference>
<organism evidence="10 11">
    <name type="scientific">Halalkalibaculum roseum</name>
    <dbReference type="NCBI Taxonomy" id="2709311"/>
    <lineage>
        <taxon>Bacteria</taxon>
        <taxon>Pseudomonadati</taxon>
        <taxon>Balneolota</taxon>
        <taxon>Balneolia</taxon>
        <taxon>Balneolales</taxon>
        <taxon>Balneolaceae</taxon>
        <taxon>Halalkalibaculum</taxon>
    </lineage>
</organism>
<evidence type="ECO:0000256" key="2">
    <source>
        <dbReference type="ARBA" id="ARBA00006484"/>
    </source>
</evidence>
<evidence type="ECO:0000256" key="6">
    <source>
        <dbReference type="ARBA" id="ARBA00023002"/>
    </source>
</evidence>
<proteinExistence type="inferred from homology"/>
<keyword evidence="5" id="KW-1133">Transmembrane helix</keyword>
<keyword evidence="11" id="KW-1185">Reference proteome</keyword>
<evidence type="ECO:0000256" key="7">
    <source>
        <dbReference type="ARBA" id="ARBA00023098"/>
    </source>
</evidence>
<comment type="similarity">
    <text evidence="2 9">Belongs to the short-chain dehydrogenases/reductases (SDR) family.</text>
</comment>
<dbReference type="SUPFAM" id="SSF51735">
    <property type="entry name" value="NAD(P)-binding Rossmann-fold domains"/>
    <property type="match status" value="1"/>
</dbReference>
<dbReference type="GO" id="GO:0006066">
    <property type="term" value="P:alcohol metabolic process"/>
    <property type="evidence" value="ECO:0007669"/>
    <property type="project" value="UniProtKB-ARBA"/>
</dbReference>
<evidence type="ECO:0000256" key="1">
    <source>
        <dbReference type="ARBA" id="ARBA00004141"/>
    </source>
</evidence>
<dbReference type="GO" id="GO:0016616">
    <property type="term" value="F:oxidoreductase activity, acting on the CH-OH group of donors, NAD or NADP as acceptor"/>
    <property type="evidence" value="ECO:0007669"/>
    <property type="project" value="UniProtKB-ARBA"/>
</dbReference>
<dbReference type="Gene3D" id="3.40.50.720">
    <property type="entry name" value="NAD(P)-binding Rossmann-like Domain"/>
    <property type="match status" value="1"/>
</dbReference>
<reference evidence="10 11" key="1">
    <citation type="submission" date="2020-02" db="EMBL/GenBank/DDBJ databases">
        <title>Balneolaceae bacterium YR4-1, complete genome.</title>
        <authorList>
            <person name="Li Y."/>
            <person name="Wu S."/>
        </authorList>
    </citation>
    <scope>NUCLEOTIDE SEQUENCE [LARGE SCALE GENOMIC DNA]</scope>
    <source>
        <strain evidence="10 11">YR4-1</strain>
    </source>
</reference>
<keyword evidence="8" id="KW-0472">Membrane</keyword>
<dbReference type="FunFam" id="3.40.50.720:FF:000131">
    <property type="entry name" value="Short-chain dehydrogenase/reductase 3"/>
    <property type="match status" value="1"/>
</dbReference>
<dbReference type="AlphaFoldDB" id="A0A6M1T6R4"/>
<evidence type="ECO:0000313" key="10">
    <source>
        <dbReference type="EMBL" id="NGP77645.1"/>
    </source>
</evidence>
<evidence type="ECO:0000256" key="5">
    <source>
        <dbReference type="ARBA" id="ARBA00022989"/>
    </source>
</evidence>
<comment type="caution">
    <text evidence="10">The sequence shown here is derived from an EMBL/GenBank/DDBJ whole genome shotgun (WGS) entry which is preliminary data.</text>
</comment>
<evidence type="ECO:0000313" key="11">
    <source>
        <dbReference type="Proteomes" id="UP000473278"/>
    </source>
</evidence>
<dbReference type="RefSeq" id="WP_165143226.1">
    <property type="nucleotide sequence ID" value="NZ_JAALLT010000004.1"/>
</dbReference>
<dbReference type="PRINTS" id="PR00081">
    <property type="entry name" value="GDHRDH"/>
</dbReference>
<dbReference type="InterPro" id="IPR002347">
    <property type="entry name" value="SDR_fam"/>
</dbReference>
<dbReference type="GO" id="GO:0042445">
    <property type="term" value="P:hormone metabolic process"/>
    <property type="evidence" value="ECO:0007669"/>
    <property type="project" value="UniProtKB-ARBA"/>
</dbReference>
<sequence length="273" mass="30466">MSSFRNKNILVTGGANGIGRLLSLKSLREGAKNLVVWDVDEESMQALADECKKEGWICHTYKVDLSDASEIEKTATLVKEEIGDIDILFNNAGIVVGKAFLNQSSEDIQKTISVNIEAVMLTARAFLQEMVDRRSGHIINISSASSLMGNPNMSVYAASKWAVTGWSESLRLEMEQTKSNVKITTVQPSYIDTGMFEGVRAPLFTPFLDPDEITEKIINAVKNNKIILREPFMVKLTPFLKGVLPTRVFDLLAGKFFRVYSSMDRFTGRNRNE</sequence>
<keyword evidence="6" id="KW-0560">Oxidoreductase</keyword>
<keyword evidence="4" id="KW-0521">NADP</keyword>
<evidence type="ECO:0000256" key="3">
    <source>
        <dbReference type="ARBA" id="ARBA00022692"/>
    </source>
</evidence>
<name>A0A6M1T6R4_9BACT</name>
<keyword evidence="3" id="KW-0812">Transmembrane</keyword>
<keyword evidence="7" id="KW-0443">Lipid metabolism</keyword>
<accession>A0A6M1T6R4</accession>
<dbReference type="PANTHER" id="PTHR24322">
    <property type="entry name" value="PKSB"/>
    <property type="match status" value="1"/>
</dbReference>
<comment type="subcellular location">
    <subcellularLocation>
        <location evidence="1">Membrane</location>
        <topology evidence="1">Multi-pass membrane protein</topology>
    </subcellularLocation>
</comment>
<evidence type="ECO:0000256" key="4">
    <source>
        <dbReference type="ARBA" id="ARBA00022857"/>
    </source>
</evidence>